<gene>
    <name evidence="1" type="ORF">GCM10007157_18960</name>
</gene>
<dbReference type="Proteomes" id="UP000623776">
    <property type="component" value="Unassembled WGS sequence"/>
</dbReference>
<accession>A0A8H9I3J1</accession>
<proteinExistence type="predicted"/>
<organism evidence="1 2">
    <name type="scientific">Vreelandella hamiltonii</name>
    <dbReference type="NCBI Taxonomy" id="502829"/>
    <lineage>
        <taxon>Bacteria</taxon>
        <taxon>Pseudomonadati</taxon>
        <taxon>Pseudomonadota</taxon>
        <taxon>Gammaproteobacteria</taxon>
        <taxon>Oceanospirillales</taxon>
        <taxon>Halomonadaceae</taxon>
        <taxon>Vreelandella</taxon>
    </lineage>
</organism>
<reference evidence="2" key="1">
    <citation type="journal article" date="2019" name="Int. J. Syst. Evol. Microbiol.">
        <title>The Global Catalogue of Microorganisms (GCM) 10K type strain sequencing project: providing services to taxonomists for standard genome sequencing and annotation.</title>
        <authorList>
            <consortium name="The Broad Institute Genomics Platform"/>
            <consortium name="The Broad Institute Genome Sequencing Center for Infectious Disease"/>
            <person name="Wu L."/>
            <person name="Ma J."/>
        </authorList>
    </citation>
    <scope>NUCLEOTIDE SEQUENCE [LARGE SCALE GENOMIC DNA]</scope>
    <source>
        <strain evidence="2">KCTC 22154</strain>
    </source>
</reference>
<dbReference type="AlphaFoldDB" id="A0A8H9I3J1"/>
<sequence>MAGDVLLDRVGDDFGAFAPDRLAWSIHAIPERINKRERTIIHGLNSGVQETLVENLAEAQATPHVYPSTF</sequence>
<dbReference type="EMBL" id="BMXN01000009">
    <property type="protein sequence ID" value="GGW26922.1"/>
    <property type="molecule type" value="Genomic_DNA"/>
</dbReference>
<keyword evidence="2" id="KW-1185">Reference proteome</keyword>
<name>A0A8H9I3J1_9GAMM</name>
<evidence type="ECO:0000313" key="2">
    <source>
        <dbReference type="Proteomes" id="UP000623776"/>
    </source>
</evidence>
<protein>
    <submittedName>
        <fullName evidence="1">Uncharacterized protein</fullName>
    </submittedName>
</protein>
<evidence type="ECO:0000313" key="1">
    <source>
        <dbReference type="EMBL" id="GGW26922.1"/>
    </source>
</evidence>
<comment type="caution">
    <text evidence="1">The sequence shown here is derived from an EMBL/GenBank/DDBJ whole genome shotgun (WGS) entry which is preliminary data.</text>
</comment>